<dbReference type="Proteomes" id="UP000224006">
    <property type="component" value="Chromosome VI"/>
</dbReference>
<protein>
    <submittedName>
        <fullName evidence="8">Inorganic anion transporter, sulfate permease (SulP) family protein</fullName>
    </submittedName>
</protein>
<keyword evidence="3 6" id="KW-1133">Transmembrane helix</keyword>
<evidence type="ECO:0000313" key="8">
    <source>
        <dbReference type="EMBL" id="PFH34684.1"/>
    </source>
</evidence>
<feature type="domain" description="SLC26A/SulP transporter" evidence="7">
    <location>
        <begin position="494"/>
        <end position="646"/>
    </location>
</feature>
<organism evidence="8 9">
    <name type="scientific">Besnoitia besnoiti</name>
    <name type="common">Apicomplexan protozoan</name>
    <dbReference type="NCBI Taxonomy" id="94643"/>
    <lineage>
        <taxon>Eukaryota</taxon>
        <taxon>Sar</taxon>
        <taxon>Alveolata</taxon>
        <taxon>Apicomplexa</taxon>
        <taxon>Conoidasida</taxon>
        <taxon>Coccidia</taxon>
        <taxon>Eucoccidiorida</taxon>
        <taxon>Eimeriorina</taxon>
        <taxon>Sarcocystidae</taxon>
        <taxon>Besnoitia</taxon>
    </lineage>
</organism>
<feature type="transmembrane region" description="Helical" evidence="6">
    <location>
        <begin position="316"/>
        <end position="340"/>
    </location>
</feature>
<evidence type="ECO:0000256" key="4">
    <source>
        <dbReference type="ARBA" id="ARBA00023136"/>
    </source>
</evidence>
<feature type="transmembrane region" description="Helical" evidence="6">
    <location>
        <begin position="547"/>
        <end position="565"/>
    </location>
</feature>
<feature type="region of interest" description="Disordered" evidence="5">
    <location>
        <begin position="1"/>
        <end position="37"/>
    </location>
</feature>
<reference evidence="8 9" key="1">
    <citation type="submission" date="2017-09" db="EMBL/GenBank/DDBJ databases">
        <title>Genome sequencing of Besnoitia besnoiti strain Bb-Ger1.</title>
        <authorList>
            <person name="Schares G."/>
            <person name="Venepally P."/>
            <person name="Lorenzi H.A."/>
        </authorList>
    </citation>
    <scope>NUCLEOTIDE SEQUENCE [LARGE SCALE GENOMIC DNA]</scope>
    <source>
        <strain evidence="8 9">Bb-Ger1</strain>
    </source>
</reference>
<name>A0A2A9MBT2_BESBE</name>
<dbReference type="GO" id="GO:0016020">
    <property type="term" value="C:membrane"/>
    <property type="evidence" value="ECO:0007669"/>
    <property type="project" value="UniProtKB-SubCell"/>
</dbReference>
<feature type="transmembrane region" description="Helical" evidence="6">
    <location>
        <begin position="658"/>
        <end position="679"/>
    </location>
</feature>
<feature type="transmembrane region" description="Helical" evidence="6">
    <location>
        <begin position="193"/>
        <end position="210"/>
    </location>
</feature>
<feature type="transmembrane region" description="Helical" evidence="6">
    <location>
        <begin position="222"/>
        <end position="243"/>
    </location>
</feature>
<keyword evidence="4 6" id="KW-0472">Membrane</keyword>
<dbReference type="PANTHER" id="PTHR43310">
    <property type="entry name" value="SULFATE TRANSPORTER YBAR-RELATED"/>
    <property type="match status" value="1"/>
</dbReference>
<dbReference type="OrthoDB" id="409725at2759"/>
<feature type="region of interest" description="Disordered" evidence="5">
    <location>
        <begin position="117"/>
        <end position="145"/>
    </location>
</feature>
<evidence type="ECO:0000256" key="3">
    <source>
        <dbReference type="ARBA" id="ARBA00022989"/>
    </source>
</evidence>
<dbReference type="STRING" id="94643.A0A2A9MBT2"/>
<dbReference type="RefSeq" id="XP_029218693.1">
    <property type="nucleotide sequence ID" value="XM_029365110.1"/>
</dbReference>
<feature type="transmembrane region" description="Helical" evidence="6">
    <location>
        <begin position="628"/>
        <end position="651"/>
    </location>
</feature>
<feature type="transmembrane region" description="Helical" evidence="6">
    <location>
        <begin position="282"/>
        <end position="304"/>
    </location>
</feature>
<keyword evidence="9" id="KW-1185">Reference proteome</keyword>
<feature type="transmembrane region" description="Helical" evidence="6">
    <location>
        <begin position="586"/>
        <end position="608"/>
    </location>
</feature>
<evidence type="ECO:0000259" key="7">
    <source>
        <dbReference type="Pfam" id="PF00916"/>
    </source>
</evidence>
<evidence type="ECO:0000313" key="9">
    <source>
        <dbReference type="Proteomes" id="UP000224006"/>
    </source>
</evidence>
<evidence type="ECO:0000256" key="6">
    <source>
        <dbReference type="SAM" id="Phobius"/>
    </source>
</evidence>
<evidence type="ECO:0000256" key="5">
    <source>
        <dbReference type="SAM" id="MobiDB-lite"/>
    </source>
</evidence>
<evidence type="ECO:0000256" key="1">
    <source>
        <dbReference type="ARBA" id="ARBA00004141"/>
    </source>
</evidence>
<accession>A0A2A9MBT2</accession>
<dbReference type="VEuPathDB" id="ToxoDB:BESB_067170"/>
<dbReference type="KEGG" id="bbes:BESB_067170"/>
<dbReference type="InterPro" id="IPR011547">
    <property type="entry name" value="SLC26A/SulP_dom"/>
</dbReference>
<feature type="transmembrane region" description="Helical" evidence="6">
    <location>
        <begin position="390"/>
        <end position="410"/>
    </location>
</feature>
<feature type="domain" description="SLC26A/SulP transporter" evidence="7">
    <location>
        <begin position="200"/>
        <end position="419"/>
    </location>
</feature>
<keyword evidence="2 6" id="KW-0812">Transmembrane</keyword>
<gene>
    <name evidence="8" type="ORF">BESB_067170</name>
</gene>
<comment type="caution">
    <text evidence="8">The sequence shown here is derived from an EMBL/GenBank/DDBJ whole genome shotgun (WGS) entry which is preliminary data.</text>
</comment>
<dbReference type="InterPro" id="IPR052706">
    <property type="entry name" value="Membrane-Transporter-like"/>
</dbReference>
<dbReference type="Pfam" id="PF00916">
    <property type="entry name" value="Sulfate_transp"/>
    <property type="match status" value="2"/>
</dbReference>
<dbReference type="PANTHER" id="PTHR43310:SF4">
    <property type="entry name" value="AFR304WP"/>
    <property type="match status" value="1"/>
</dbReference>
<dbReference type="GeneID" id="40311643"/>
<dbReference type="AlphaFoldDB" id="A0A2A9MBT2"/>
<sequence length="686" mass="72320">MDNSCYIPIPPENGGSSARGATAQRSGQGVPHDTHHLHPADRAHITWPACGQADDGVAGVPASSFPSRVSSNSIVRSHYSYFASSPRRMSLQETVATRGRRGKRAGRYSAVVRLDSAHTQVQPEASARRAGSEANANAAWSPERDVAWDRQAPEASAAADYSGDAREADARPTVDVSLCERVACRALSLVEQAHLIVMGVLIAVLDNMPYSTLLFPASHAQFVSLGASAILTTTAVSQIAMALFSAFPFAVGAFTIENVPFLRSISIAVIRNAAAKGLGDEWVVSTILACWIVASFLTAATFYVLGAMRLGRVADYIPHTVLLGCIGGMGLFMVTAAIGVTANCEWEWTADTLATVLSASAFPRVCLTLIVEAILIVAEVKYSSPTFTPIFLLAFPVLLYVFLFVFGIPVDAARRAGWIFDGPTLPSPASEGDQIAGLLVADGSASVLSGLGASTSLLGDAGGHTAKTTGLADLGAARLIVRETPQNNPDLSIYSHFSIRAVDWRCVASQMPSVVAIIVFSVLHAPINVPSLSLTTGVPSSLDYELKVHALASLAAAVTGGLQCYMTYSTSTLFWKCGVREHAASLLVGVGTAALMFVVPPTVILTYFPRPAAAVFMLHVGVVLVNDGLIASLSIVSFAEYIVIIFTAAFMQIAFTDGLLVGLLLAAALKLCQIIVGAMRHRGWVS</sequence>
<comment type="subcellular location">
    <subcellularLocation>
        <location evidence="1">Membrane</location>
        <topology evidence="1">Multi-pass membrane protein</topology>
    </subcellularLocation>
</comment>
<feature type="transmembrane region" description="Helical" evidence="6">
    <location>
        <begin position="352"/>
        <end position="378"/>
    </location>
</feature>
<evidence type="ECO:0000256" key="2">
    <source>
        <dbReference type="ARBA" id="ARBA00022692"/>
    </source>
</evidence>
<dbReference type="EMBL" id="NWUJ01000006">
    <property type="protein sequence ID" value="PFH34684.1"/>
    <property type="molecule type" value="Genomic_DNA"/>
</dbReference>
<feature type="transmembrane region" description="Helical" evidence="6">
    <location>
        <begin position="249"/>
        <end position="270"/>
    </location>
</feature>
<proteinExistence type="predicted"/>
<feature type="transmembrane region" description="Helical" evidence="6">
    <location>
        <begin position="507"/>
        <end position="527"/>
    </location>
</feature>